<reference evidence="5" key="1">
    <citation type="journal article" date="2019" name="Environ. Microbiol.">
        <title>Fungal ecological strategies reflected in gene transcription - a case study of two litter decomposers.</title>
        <authorList>
            <person name="Barbi F."/>
            <person name="Kohler A."/>
            <person name="Barry K."/>
            <person name="Baskaran P."/>
            <person name="Daum C."/>
            <person name="Fauchery L."/>
            <person name="Ihrmark K."/>
            <person name="Kuo A."/>
            <person name="LaButti K."/>
            <person name="Lipzen A."/>
            <person name="Morin E."/>
            <person name="Grigoriev I.V."/>
            <person name="Henrissat B."/>
            <person name="Lindahl B."/>
            <person name="Martin F."/>
        </authorList>
    </citation>
    <scope>NUCLEOTIDE SEQUENCE</scope>
    <source>
        <strain evidence="5">JB14</strain>
    </source>
</reference>
<sequence>MVRSEKCSSLRLYNFGGRPTSESEADVGRKKERHEKSHVTGSNSGSEVHEWQRKNLYWSLVPLELKERQSFLLYSAPRSDGTPSPYSVRALTRDTTSEQAKSLASLGAELFQGRFDDLDSIAAALEGCYGVFANTDTWAVGGQIEIYAAIKMFEQAHRVSQMRHFVWSGLDYSSKLGNYDPKYKAMHLDAKGAVNDFLRSQSSSPSGDSLTWSIVTTGPYIENLTDVLLGPLPERDPNGAVVFAIPVEKRLEDIGWWTRYTFDHRSETSGQELKIATEMMTVDQLGSKDGATIKDTFSGMYRVWDADLVTRDMEWNRRVHPTGYTLESWIRETGFDGTLAPHLRRKIRGIKVFRVALPEKLAVGNRRRCYVYY</sequence>
<comment type="similarity">
    <text evidence="1">Belongs to the NmrA-type oxidoreductase family.</text>
</comment>
<organism evidence="5 6">
    <name type="scientific">Gymnopus androsaceus JB14</name>
    <dbReference type="NCBI Taxonomy" id="1447944"/>
    <lineage>
        <taxon>Eukaryota</taxon>
        <taxon>Fungi</taxon>
        <taxon>Dikarya</taxon>
        <taxon>Basidiomycota</taxon>
        <taxon>Agaricomycotina</taxon>
        <taxon>Agaricomycetes</taxon>
        <taxon>Agaricomycetidae</taxon>
        <taxon>Agaricales</taxon>
        <taxon>Marasmiineae</taxon>
        <taxon>Omphalotaceae</taxon>
        <taxon>Gymnopus</taxon>
    </lineage>
</organism>
<evidence type="ECO:0000256" key="2">
    <source>
        <dbReference type="ARBA" id="ARBA00022857"/>
    </source>
</evidence>
<protein>
    <submittedName>
        <fullName evidence="5">NAD(P)-binding protein</fullName>
    </submittedName>
</protein>
<dbReference type="Gene3D" id="3.40.50.720">
    <property type="entry name" value="NAD(P)-binding Rossmann-like Domain"/>
    <property type="match status" value="1"/>
</dbReference>
<evidence type="ECO:0000256" key="3">
    <source>
        <dbReference type="SAM" id="MobiDB-lite"/>
    </source>
</evidence>
<dbReference type="OrthoDB" id="300709at2759"/>
<evidence type="ECO:0000313" key="5">
    <source>
        <dbReference type="EMBL" id="KAE9406198.1"/>
    </source>
</evidence>
<feature type="compositionally biased region" description="Basic and acidic residues" evidence="3">
    <location>
        <begin position="26"/>
        <end position="38"/>
    </location>
</feature>
<dbReference type="PANTHER" id="PTHR42748">
    <property type="entry name" value="NITROGEN METABOLITE REPRESSION PROTEIN NMRA FAMILY MEMBER"/>
    <property type="match status" value="1"/>
</dbReference>
<name>A0A6A4IA70_9AGAR</name>
<evidence type="ECO:0000259" key="4">
    <source>
        <dbReference type="Pfam" id="PF05368"/>
    </source>
</evidence>
<dbReference type="AlphaFoldDB" id="A0A6A4IA70"/>
<dbReference type="PANTHER" id="PTHR42748:SF14">
    <property type="entry name" value="SNOAL-LIKE DOMAIN-CONTAINING PROTEIN"/>
    <property type="match status" value="1"/>
</dbReference>
<dbReference type="Pfam" id="PF05368">
    <property type="entry name" value="NmrA"/>
    <property type="match status" value="1"/>
</dbReference>
<dbReference type="InterPro" id="IPR051164">
    <property type="entry name" value="NmrA-like_oxidored"/>
</dbReference>
<dbReference type="SUPFAM" id="SSF51735">
    <property type="entry name" value="NAD(P)-binding Rossmann-fold domains"/>
    <property type="match status" value="1"/>
</dbReference>
<evidence type="ECO:0000313" key="6">
    <source>
        <dbReference type="Proteomes" id="UP000799118"/>
    </source>
</evidence>
<dbReference type="GO" id="GO:0005634">
    <property type="term" value="C:nucleus"/>
    <property type="evidence" value="ECO:0007669"/>
    <property type="project" value="TreeGrafter"/>
</dbReference>
<proteinExistence type="inferred from homology"/>
<feature type="region of interest" description="Disordered" evidence="3">
    <location>
        <begin position="1"/>
        <end position="46"/>
    </location>
</feature>
<dbReference type="InterPro" id="IPR008030">
    <property type="entry name" value="NmrA-like"/>
</dbReference>
<keyword evidence="2" id="KW-0521">NADP</keyword>
<dbReference type="Proteomes" id="UP000799118">
    <property type="component" value="Unassembled WGS sequence"/>
</dbReference>
<dbReference type="Gene3D" id="3.90.25.10">
    <property type="entry name" value="UDP-galactose 4-epimerase, domain 1"/>
    <property type="match status" value="1"/>
</dbReference>
<accession>A0A6A4IA70</accession>
<dbReference type="InterPro" id="IPR036291">
    <property type="entry name" value="NAD(P)-bd_dom_sf"/>
</dbReference>
<gene>
    <name evidence="5" type="ORF">BT96DRAFT_971993</name>
</gene>
<dbReference type="EMBL" id="ML769403">
    <property type="protein sequence ID" value="KAE9406198.1"/>
    <property type="molecule type" value="Genomic_DNA"/>
</dbReference>
<feature type="domain" description="NmrA-like" evidence="4">
    <location>
        <begin position="86"/>
        <end position="285"/>
    </location>
</feature>
<keyword evidence="6" id="KW-1185">Reference proteome</keyword>
<evidence type="ECO:0000256" key="1">
    <source>
        <dbReference type="ARBA" id="ARBA00006328"/>
    </source>
</evidence>